<dbReference type="PANTHER" id="PTHR43355">
    <property type="entry name" value="FLAVIN REDUCTASE (NADPH)"/>
    <property type="match status" value="1"/>
</dbReference>
<dbReference type="InterPro" id="IPR016040">
    <property type="entry name" value="NAD(P)-bd_dom"/>
</dbReference>
<protein>
    <recommendedName>
        <fullName evidence="2">NAD(P)-binding domain-containing protein</fullName>
    </recommendedName>
</protein>
<dbReference type="OrthoDB" id="63935at2759"/>
<keyword evidence="4" id="KW-1185">Reference proteome</keyword>
<evidence type="ECO:0000313" key="4">
    <source>
        <dbReference type="Proteomes" id="UP000011668"/>
    </source>
</evidence>
<proteinExistence type="inferred from homology"/>
<dbReference type="InterPro" id="IPR051606">
    <property type="entry name" value="Polyketide_Oxido-like"/>
</dbReference>
<dbReference type="Gene3D" id="3.40.50.720">
    <property type="entry name" value="NAD(P)-binding Rossmann-like Domain"/>
    <property type="match status" value="1"/>
</dbReference>
<reference evidence="3 4" key="1">
    <citation type="journal article" date="2013" name="Nat. Commun.">
        <title>The evolution and pathogenic mechanisms of the rice sheath blight pathogen.</title>
        <authorList>
            <person name="Zheng A."/>
            <person name="Lin R."/>
            <person name="Xu L."/>
            <person name="Qin P."/>
            <person name="Tang C."/>
            <person name="Ai P."/>
            <person name="Zhang D."/>
            <person name="Liu Y."/>
            <person name="Sun Z."/>
            <person name="Feng H."/>
            <person name="Wang Y."/>
            <person name="Chen Y."/>
            <person name="Liang X."/>
            <person name="Fu R."/>
            <person name="Li Q."/>
            <person name="Zhang J."/>
            <person name="Yu X."/>
            <person name="Xie Z."/>
            <person name="Ding L."/>
            <person name="Guan P."/>
            <person name="Tang J."/>
            <person name="Liang Y."/>
            <person name="Wang S."/>
            <person name="Deng Q."/>
            <person name="Li S."/>
            <person name="Zhu J."/>
            <person name="Wang L."/>
            <person name="Liu H."/>
            <person name="Li P."/>
        </authorList>
    </citation>
    <scope>NUCLEOTIDE SEQUENCE [LARGE SCALE GENOMIC DNA]</scope>
    <source>
        <strain evidence="4">AG-1 IA</strain>
    </source>
</reference>
<dbReference type="GO" id="GO:0042602">
    <property type="term" value="F:riboflavin reductase (NADPH) activity"/>
    <property type="evidence" value="ECO:0007669"/>
    <property type="project" value="TreeGrafter"/>
</dbReference>
<organism evidence="3 4">
    <name type="scientific">Thanatephorus cucumeris (strain AG1-IA)</name>
    <name type="common">Rice sheath blight fungus</name>
    <name type="synonym">Rhizoctonia solani</name>
    <dbReference type="NCBI Taxonomy" id="983506"/>
    <lineage>
        <taxon>Eukaryota</taxon>
        <taxon>Fungi</taxon>
        <taxon>Dikarya</taxon>
        <taxon>Basidiomycota</taxon>
        <taxon>Agaricomycotina</taxon>
        <taxon>Agaricomycetes</taxon>
        <taxon>Cantharellales</taxon>
        <taxon>Ceratobasidiaceae</taxon>
        <taxon>Rhizoctonia</taxon>
        <taxon>Rhizoctonia solani AG-1</taxon>
    </lineage>
</organism>
<dbReference type="Proteomes" id="UP000011668">
    <property type="component" value="Unassembled WGS sequence"/>
</dbReference>
<dbReference type="AlphaFoldDB" id="L8WSS0"/>
<dbReference type="PANTHER" id="PTHR43355:SF2">
    <property type="entry name" value="FLAVIN REDUCTASE (NADPH)"/>
    <property type="match status" value="1"/>
</dbReference>
<gene>
    <name evidence="3" type="ORF">AG1IA_06526</name>
</gene>
<comment type="caution">
    <text evidence="3">The sequence shown here is derived from an EMBL/GenBank/DDBJ whole genome shotgun (WGS) entry which is preliminary data.</text>
</comment>
<evidence type="ECO:0000313" key="3">
    <source>
        <dbReference type="EMBL" id="ELU39439.1"/>
    </source>
</evidence>
<dbReference type="HOGENOM" id="CLU_066707_1_0_1"/>
<sequence>MLQYLHFKTKRAQLYNLGGKFCPSRPDDNRLLLLAYLQAPGTAKIGNTHLSTPNPHRIVAYNDLERGWTGARVKYVDRTTLVATFVVLVAKVYKYVQDKANSSSSFLKARFPFTLNLIYAQRLVAQGHICTLLLRNPDAMQSDSAMASYVRDGKVKLIGGDGLVREDVQQAWDATKSNGEVDVVYFGIGGYPKFSITQGFVLTPADLTTRCSEIILSIIQSSTTPATRPKLIAITSNGLDKRTHALLPLLLKPVYKYALRTAHEDKIGLEKNVRNAAGWNEGVEGGWFGAQNLVVVRPAMFTDGECLGNQKADAYRVGEELTSAWTVSRADVAHFVAEQVLADWNKWAGKSWVVAY</sequence>
<evidence type="ECO:0000256" key="1">
    <source>
        <dbReference type="ARBA" id="ARBA00038376"/>
    </source>
</evidence>
<dbReference type="InterPro" id="IPR036291">
    <property type="entry name" value="NAD(P)-bd_dom_sf"/>
</dbReference>
<dbReference type="GO" id="GO:0004074">
    <property type="term" value="F:biliverdin reductase [NAD(P)H] activity"/>
    <property type="evidence" value="ECO:0007669"/>
    <property type="project" value="TreeGrafter"/>
</dbReference>
<name>L8WSS0_THACA</name>
<dbReference type="SUPFAM" id="SSF51735">
    <property type="entry name" value="NAD(P)-binding Rossmann-fold domains"/>
    <property type="match status" value="1"/>
</dbReference>
<dbReference type="Pfam" id="PF13460">
    <property type="entry name" value="NAD_binding_10"/>
    <property type="match status" value="1"/>
</dbReference>
<evidence type="ECO:0000259" key="2">
    <source>
        <dbReference type="Pfam" id="PF13460"/>
    </source>
</evidence>
<feature type="domain" description="NAD(P)-binding" evidence="2">
    <location>
        <begin position="121"/>
        <end position="340"/>
    </location>
</feature>
<comment type="similarity">
    <text evidence="1">Belongs to the avfA family.</text>
</comment>
<dbReference type="EMBL" id="AFRT01001768">
    <property type="protein sequence ID" value="ELU39439.1"/>
    <property type="molecule type" value="Genomic_DNA"/>
</dbReference>
<accession>L8WSS0</accession>
<dbReference type="STRING" id="983506.L8WSS0"/>